<keyword evidence="1" id="KW-0732">Signal</keyword>
<dbReference type="AlphaFoldDB" id="A0A9D1JDL8"/>
<proteinExistence type="predicted"/>
<evidence type="ECO:0000313" key="3">
    <source>
        <dbReference type="Proteomes" id="UP000824201"/>
    </source>
</evidence>
<evidence type="ECO:0000256" key="1">
    <source>
        <dbReference type="SAM" id="SignalP"/>
    </source>
</evidence>
<comment type="caution">
    <text evidence="2">The sequence shown here is derived from an EMBL/GenBank/DDBJ whole genome shotgun (WGS) entry which is preliminary data.</text>
</comment>
<dbReference type="EMBL" id="DVHN01000132">
    <property type="protein sequence ID" value="HIR89323.1"/>
    <property type="molecule type" value="Genomic_DNA"/>
</dbReference>
<organism evidence="2 3">
    <name type="scientific">Candidatus Fimimorpha faecalis</name>
    <dbReference type="NCBI Taxonomy" id="2840824"/>
    <lineage>
        <taxon>Bacteria</taxon>
        <taxon>Bacillati</taxon>
        <taxon>Bacillota</taxon>
        <taxon>Clostridia</taxon>
        <taxon>Eubacteriales</taxon>
        <taxon>Candidatus Fimimorpha</taxon>
    </lineage>
</organism>
<name>A0A9D1JDL8_9FIRM</name>
<protein>
    <submittedName>
        <fullName evidence="2">Uncharacterized protein</fullName>
    </submittedName>
</protein>
<dbReference type="Proteomes" id="UP000824201">
    <property type="component" value="Unassembled WGS sequence"/>
</dbReference>
<reference evidence="2" key="2">
    <citation type="journal article" date="2021" name="PeerJ">
        <title>Extensive microbial diversity within the chicken gut microbiome revealed by metagenomics and culture.</title>
        <authorList>
            <person name="Gilroy R."/>
            <person name="Ravi A."/>
            <person name="Getino M."/>
            <person name="Pursley I."/>
            <person name="Horton D.L."/>
            <person name="Alikhan N.F."/>
            <person name="Baker D."/>
            <person name="Gharbi K."/>
            <person name="Hall N."/>
            <person name="Watson M."/>
            <person name="Adriaenssens E.M."/>
            <person name="Foster-Nyarko E."/>
            <person name="Jarju S."/>
            <person name="Secka A."/>
            <person name="Antonio M."/>
            <person name="Oren A."/>
            <person name="Chaudhuri R.R."/>
            <person name="La Ragione R."/>
            <person name="Hildebrand F."/>
            <person name="Pallen M.J."/>
        </authorList>
    </citation>
    <scope>NUCLEOTIDE SEQUENCE</scope>
    <source>
        <strain evidence="2">ChiW13-3771</strain>
    </source>
</reference>
<accession>A0A9D1JDL8</accession>
<sequence length="126" mass="12981">MKKKIIAIALVGIMTLSNFVPAFASRNSASISGSTAAFNATGTITIDNVTNESIATATASVACGMNVTAIFVYNGGTRYSVPASNYATSCTAIAQKSGVQAEAGIGQFTVVKDPYSWSQTKDVNVI</sequence>
<feature type="chain" id="PRO_5039446500" evidence="1">
    <location>
        <begin position="25"/>
        <end position="126"/>
    </location>
</feature>
<gene>
    <name evidence="2" type="ORF">IAC96_10260</name>
</gene>
<evidence type="ECO:0000313" key="2">
    <source>
        <dbReference type="EMBL" id="HIR89323.1"/>
    </source>
</evidence>
<reference evidence="2" key="1">
    <citation type="submission" date="2020-10" db="EMBL/GenBank/DDBJ databases">
        <authorList>
            <person name="Gilroy R."/>
        </authorList>
    </citation>
    <scope>NUCLEOTIDE SEQUENCE</scope>
    <source>
        <strain evidence="2">ChiW13-3771</strain>
    </source>
</reference>
<feature type="signal peptide" evidence="1">
    <location>
        <begin position="1"/>
        <end position="24"/>
    </location>
</feature>